<dbReference type="RefSeq" id="WP_097802970.1">
    <property type="nucleotide sequence ID" value="NZ_FXYH01000001.1"/>
</dbReference>
<keyword evidence="5" id="KW-1185">Reference proteome</keyword>
<dbReference type="InterPro" id="IPR001254">
    <property type="entry name" value="Trypsin_dom"/>
</dbReference>
<dbReference type="PROSITE" id="PS00134">
    <property type="entry name" value="TRYPSIN_HIS"/>
    <property type="match status" value="1"/>
</dbReference>
<gene>
    <name evidence="4" type="ORF">PEV8663_00452</name>
</gene>
<dbReference type="SMART" id="SM00020">
    <property type="entry name" value="Tryp_SPc"/>
    <property type="match status" value="1"/>
</dbReference>
<dbReference type="PRINTS" id="PR00722">
    <property type="entry name" value="CHYMOTRYPSIN"/>
</dbReference>
<dbReference type="Gene3D" id="2.40.10.10">
    <property type="entry name" value="Trypsin-like serine proteases"/>
    <property type="match status" value="2"/>
</dbReference>
<dbReference type="OrthoDB" id="267336at2"/>
<protein>
    <submittedName>
        <fullName evidence="4">Trypsin</fullName>
    </submittedName>
</protein>
<dbReference type="PANTHER" id="PTHR15462">
    <property type="entry name" value="SERINE PROTEASE"/>
    <property type="match status" value="1"/>
</dbReference>
<dbReference type="Pfam" id="PF00089">
    <property type="entry name" value="Trypsin"/>
    <property type="match status" value="1"/>
</dbReference>
<evidence type="ECO:0000256" key="1">
    <source>
        <dbReference type="ARBA" id="ARBA00022729"/>
    </source>
</evidence>
<dbReference type="InterPro" id="IPR009003">
    <property type="entry name" value="Peptidase_S1_PA"/>
</dbReference>
<reference evidence="4 5" key="1">
    <citation type="submission" date="2017-05" db="EMBL/GenBank/DDBJ databases">
        <authorList>
            <person name="Song R."/>
            <person name="Chenine A.L."/>
            <person name="Ruprecht R.M."/>
        </authorList>
    </citation>
    <scope>NUCLEOTIDE SEQUENCE [LARGE SCALE GENOMIC DNA]</scope>
    <source>
        <strain evidence="4 5">CECT 8663</strain>
    </source>
</reference>
<dbReference type="GO" id="GO:0004252">
    <property type="term" value="F:serine-type endopeptidase activity"/>
    <property type="evidence" value="ECO:0007669"/>
    <property type="project" value="InterPro"/>
</dbReference>
<feature type="signal peptide" evidence="2">
    <location>
        <begin position="1"/>
        <end position="24"/>
    </location>
</feature>
<dbReference type="PANTHER" id="PTHR15462:SF8">
    <property type="entry name" value="SERINE PROTEASE"/>
    <property type="match status" value="1"/>
</dbReference>
<dbReference type="SUPFAM" id="SSF50494">
    <property type="entry name" value="Trypsin-like serine proteases"/>
    <property type="match status" value="1"/>
</dbReference>
<feature type="chain" id="PRO_5012963726" evidence="2">
    <location>
        <begin position="25"/>
        <end position="282"/>
    </location>
</feature>
<organism evidence="4 5">
    <name type="scientific">Pelagimonas varians</name>
    <dbReference type="NCBI Taxonomy" id="696760"/>
    <lineage>
        <taxon>Bacteria</taxon>
        <taxon>Pseudomonadati</taxon>
        <taxon>Pseudomonadota</taxon>
        <taxon>Alphaproteobacteria</taxon>
        <taxon>Rhodobacterales</taxon>
        <taxon>Roseobacteraceae</taxon>
        <taxon>Pelagimonas</taxon>
    </lineage>
</organism>
<keyword evidence="1 2" id="KW-0732">Signal</keyword>
<feature type="domain" description="Peptidase S1" evidence="3">
    <location>
        <begin position="60"/>
        <end position="282"/>
    </location>
</feature>
<dbReference type="Proteomes" id="UP000220836">
    <property type="component" value="Unassembled WGS sequence"/>
</dbReference>
<evidence type="ECO:0000256" key="2">
    <source>
        <dbReference type="SAM" id="SignalP"/>
    </source>
</evidence>
<evidence type="ECO:0000313" key="5">
    <source>
        <dbReference type="Proteomes" id="UP000220836"/>
    </source>
</evidence>
<proteinExistence type="predicted"/>
<dbReference type="InterPro" id="IPR001314">
    <property type="entry name" value="Peptidase_S1A"/>
</dbReference>
<name>A0A238JUG1_9RHOB</name>
<dbReference type="InterPro" id="IPR018114">
    <property type="entry name" value="TRYPSIN_HIS"/>
</dbReference>
<sequence length="282" mass="30779">MVSWTKTVLMVGMLCWLAASKADADSEGPDAGYLRGHSFVTNFDAICGLGKAMSKGCEAIRGREIVDASSEPWRGIGRVNFSSVQIRQHCTGTLVSERIVLTAAHCLYNYARKKWVQPESITFIAGFQRGSGLAVSRGERFILNDVEDVTSRDFQSTPDQDWALLVLQDPIGRDVGYMEIVKLAPEALEQMDFKLAGYSGLRPNVLSVASDCGHPLKSGPNKILQKCSAMRGDSGAPLLVLKEDRYLVVGVFSSILDRGGDYMSLSISASEFLEAWSLEQGN</sequence>
<dbReference type="InterPro" id="IPR043504">
    <property type="entry name" value="Peptidase_S1_PA_chymotrypsin"/>
</dbReference>
<evidence type="ECO:0000313" key="4">
    <source>
        <dbReference type="EMBL" id="SMX34291.1"/>
    </source>
</evidence>
<dbReference type="PROSITE" id="PS50240">
    <property type="entry name" value="TRYPSIN_DOM"/>
    <property type="match status" value="1"/>
</dbReference>
<accession>A0A238JUG1</accession>
<dbReference type="GO" id="GO:0006508">
    <property type="term" value="P:proteolysis"/>
    <property type="evidence" value="ECO:0007669"/>
    <property type="project" value="InterPro"/>
</dbReference>
<dbReference type="InterPro" id="IPR050966">
    <property type="entry name" value="Glutamyl_endopeptidase"/>
</dbReference>
<evidence type="ECO:0000259" key="3">
    <source>
        <dbReference type="PROSITE" id="PS50240"/>
    </source>
</evidence>
<dbReference type="EMBL" id="FXYH01000001">
    <property type="protein sequence ID" value="SMX34291.1"/>
    <property type="molecule type" value="Genomic_DNA"/>
</dbReference>
<dbReference type="AlphaFoldDB" id="A0A238JUG1"/>